<sequence>MLRPQKQRKLFGLWSGCVVGLPKEKVVNQLKSKTVKIRRKSFYLVGDNKEEAVDSRDFGPVHKSRLICEVQLVEDL</sequence>
<reference evidence="2 3" key="1">
    <citation type="journal article" date="2015" name="Genome Biol.">
        <title>Comparative genomics of Steinernema reveals deeply conserved gene regulatory networks.</title>
        <authorList>
            <person name="Dillman A.R."/>
            <person name="Macchietto M."/>
            <person name="Porter C.F."/>
            <person name="Rogers A."/>
            <person name="Williams B."/>
            <person name="Antoshechkin I."/>
            <person name="Lee M.M."/>
            <person name="Goodwin Z."/>
            <person name="Lu X."/>
            <person name="Lewis E.E."/>
            <person name="Goodrich-Blair H."/>
            <person name="Stock S.P."/>
            <person name="Adams B.J."/>
            <person name="Sternberg P.W."/>
            <person name="Mortazavi A."/>
        </authorList>
    </citation>
    <scope>NUCLEOTIDE SEQUENCE [LARGE SCALE GENOMIC DNA]</scope>
    <source>
        <strain evidence="2 3">ALL</strain>
    </source>
</reference>
<comment type="caution">
    <text evidence="2">The sequence shown here is derived from an EMBL/GenBank/DDBJ whole genome shotgun (WGS) entry which is preliminary data.</text>
</comment>
<dbReference type="AlphaFoldDB" id="A0A4U5P8R2"/>
<evidence type="ECO:0000259" key="1">
    <source>
        <dbReference type="Pfam" id="PF10502"/>
    </source>
</evidence>
<dbReference type="InterPro" id="IPR036286">
    <property type="entry name" value="LexA/Signal_pep-like_sf"/>
</dbReference>
<reference evidence="2 3" key="2">
    <citation type="journal article" date="2019" name="G3 (Bethesda)">
        <title>Hybrid Assembly of the Genome of the Entomopathogenic Nematode Steinernema carpocapsae Identifies the X-Chromosome.</title>
        <authorList>
            <person name="Serra L."/>
            <person name="Macchietto M."/>
            <person name="Macias-Munoz A."/>
            <person name="McGill C.J."/>
            <person name="Rodriguez I.M."/>
            <person name="Rodriguez B."/>
            <person name="Murad R."/>
            <person name="Mortazavi A."/>
        </authorList>
    </citation>
    <scope>NUCLEOTIDE SEQUENCE [LARGE SCALE GENOMIC DNA]</scope>
    <source>
        <strain evidence="2 3">ALL</strain>
    </source>
</reference>
<dbReference type="GO" id="GO:0004252">
    <property type="term" value="F:serine-type endopeptidase activity"/>
    <property type="evidence" value="ECO:0007669"/>
    <property type="project" value="InterPro"/>
</dbReference>
<protein>
    <recommendedName>
        <fullName evidence="1">Peptidase S26 domain-containing protein</fullName>
    </recommendedName>
</protein>
<keyword evidence="3" id="KW-1185">Reference proteome</keyword>
<dbReference type="GO" id="GO:0006465">
    <property type="term" value="P:signal peptide processing"/>
    <property type="evidence" value="ECO:0007669"/>
    <property type="project" value="InterPro"/>
</dbReference>
<dbReference type="InterPro" id="IPR019533">
    <property type="entry name" value="Peptidase_S26"/>
</dbReference>
<feature type="domain" description="Peptidase S26" evidence="1">
    <location>
        <begin position="31"/>
        <end position="72"/>
    </location>
</feature>
<dbReference type="OrthoDB" id="308440at2759"/>
<organism evidence="2 3">
    <name type="scientific">Steinernema carpocapsae</name>
    <name type="common">Entomopathogenic nematode</name>
    <dbReference type="NCBI Taxonomy" id="34508"/>
    <lineage>
        <taxon>Eukaryota</taxon>
        <taxon>Metazoa</taxon>
        <taxon>Ecdysozoa</taxon>
        <taxon>Nematoda</taxon>
        <taxon>Chromadorea</taxon>
        <taxon>Rhabditida</taxon>
        <taxon>Tylenchina</taxon>
        <taxon>Panagrolaimomorpha</taxon>
        <taxon>Strongyloidoidea</taxon>
        <taxon>Steinernematidae</taxon>
        <taxon>Steinernema</taxon>
    </lineage>
</organism>
<dbReference type="Gene3D" id="2.10.109.10">
    <property type="entry name" value="Umud Fragment, subunit A"/>
    <property type="match status" value="1"/>
</dbReference>
<evidence type="ECO:0000313" key="3">
    <source>
        <dbReference type="Proteomes" id="UP000298663"/>
    </source>
</evidence>
<dbReference type="SUPFAM" id="SSF51306">
    <property type="entry name" value="LexA/Signal peptidase"/>
    <property type="match status" value="1"/>
</dbReference>
<accession>A0A4U5P8R2</accession>
<dbReference type="Pfam" id="PF10502">
    <property type="entry name" value="Peptidase_S26"/>
    <property type="match status" value="1"/>
</dbReference>
<proteinExistence type="predicted"/>
<evidence type="ECO:0000313" key="2">
    <source>
        <dbReference type="EMBL" id="TKR92490.1"/>
    </source>
</evidence>
<dbReference type="EMBL" id="AZBU02000002">
    <property type="protein sequence ID" value="TKR92490.1"/>
    <property type="molecule type" value="Genomic_DNA"/>
</dbReference>
<gene>
    <name evidence="2" type="ORF">L596_007133</name>
</gene>
<dbReference type="Proteomes" id="UP000298663">
    <property type="component" value="Unassembled WGS sequence"/>
</dbReference>
<name>A0A4U5P8R2_STECR</name>